<keyword evidence="1" id="KW-0472">Membrane</keyword>
<reference evidence="2 3" key="1">
    <citation type="submission" date="2019-07" db="EMBL/GenBank/DDBJ databases">
        <title>Genome sequence of 2 isolates from Red Sea Mangroves.</title>
        <authorList>
            <person name="Sefrji F."/>
            <person name="Michoud G."/>
            <person name="Merlino G."/>
            <person name="Daffonchio D."/>
        </authorList>
    </citation>
    <scope>NUCLEOTIDE SEQUENCE [LARGE SCALE GENOMIC DNA]</scope>
    <source>
        <strain evidence="2 3">R1DC41</strain>
    </source>
</reference>
<feature type="transmembrane region" description="Helical" evidence="1">
    <location>
        <begin position="7"/>
        <end position="23"/>
    </location>
</feature>
<evidence type="ECO:0000256" key="1">
    <source>
        <dbReference type="SAM" id="Phobius"/>
    </source>
</evidence>
<organism evidence="2 3">
    <name type="scientific">Mangrovibacillus cuniculi</name>
    <dbReference type="NCBI Taxonomy" id="2593652"/>
    <lineage>
        <taxon>Bacteria</taxon>
        <taxon>Bacillati</taxon>
        <taxon>Bacillota</taxon>
        <taxon>Bacilli</taxon>
        <taxon>Bacillales</taxon>
        <taxon>Bacillaceae</taxon>
        <taxon>Mangrovibacillus</taxon>
    </lineage>
</organism>
<keyword evidence="1" id="KW-1133">Transmembrane helix</keyword>
<evidence type="ECO:0000313" key="3">
    <source>
        <dbReference type="Proteomes" id="UP000593626"/>
    </source>
</evidence>
<name>A0A7S8HFJ2_9BACI</name>
<feature type="transmembrane region" description="Helical" evidence="1">
    <location>
        <begin position="65"/>
        <end position="88"/>
    </location>
</feature>
<accession>A0A7S8HFJ2</accession>
<feature type="transmembrane region" description="Helical" evidence="1">
    <location>
        <begin position="94"/>
        <end position="115"/>
    </location>
</feature>
<dbReference type="Proteomes" id="UP000593626">
    <property type="component" value="Chromosome"/>
</dbReference>
<protein>
    <submittedName>
        <fullName evidence="2">Uncharacterized protein</fullName>
    </submittedName>
</protein>
<evidence type="ECO:0000313" key="2">
    <source>
        <dbReference type="EMBL" id="QPC46969.1"/>
    </source>
</evidence>
<proteinExistence type="predicted"/>
<dbReference type="AlphaFoldDB" id="A0A7S8HFJ2"/>
<dbReference type="KEGG" id="mcui:G8O30_08340"/>
<keyword evidence="1" id="KW-0812">Transmembrane</keyword>
<feature type="transmembrane region" description="Helical" evidence="1">
    <location>
        <begin position="29"/>
        <end position="45"/>
    </location>
</feature>
<sequence>MIGRKISAAILTVAITTFLMFLLDGTGASLFIGVYSLPIVLLYGIPTSIISDGLTKRFSGITQKIVSLFLHTSSSVLFIILALVILGFPKDFSIYYLISNFFFLLAVVSSILVWLMDEGIKSTLCLKSKGKVLFYLNKLGNMRL</sequence>
<keyword evidence="3" id="KW-1185">Reference proteome</keyword>
<dbReference type="RefSeq" id="WP_239671637.1">
    <property type="nucleotide sequence ID" value="NZ_CP049742.1"/>
</dbReference>
<gene>
    <name evidence="2" type="ORF">G8O30_08340</name>
</gene>
<dbReference type="EMBL" id="CP049742">
    <property type="protein sequence ID" value="QPC46969.1"/>
    <property type="molecule type" value="Genomic_DNA"/>
</dbReference>